<evidence type="ECO:0000256" key="2">
    <source>
        <dbReference type="SAM" id="SignalP"/>
    </source>
</evidence>
<evidence type="ECO:0000313" key="4">
    <source>
        <dbReference type="Proteomes" id="UP000034201"/>
    </source>
</evidence>
<dbReference type="AlphaFoldDB" id="A0A0G1WQA7"/>
<sequence length="306" mass="33435">MKKIILSLSVVAAVAAVVLGATTAFYNDEEISSGNVLAAGAIDLGVDNESYYNGLLNPGTSWTLDYDLDPETNPGGLPRLFFNFTDLKPGDWGEDTISLHVKDNDSWLCADVTLTSNDDNDVTEPEDDEELENDSPSTDPDDDNADGELASRINFYWWADDGDNVYENDEELLNDGGVTFPGLGTYPITLADSQYNIWGQQDGDPAVDPIPGDPDGENVRYIGKAWCFGEGDVGPKPSTWDHDNDLNTPNVDDNRNPTIRPVSCDGSDESNITQTDSMTMDITFRAEQSRHQPDFTCQPEEENGTG</sequence>
<dbReference type="Proteomes" id="UP000034201">
    <property type="component" value="Unassembled WGS sequence"/>
</dbReference>
<keyword evidence="2" id="KW-0732">Signal</keyword>
<feature type="region of interest" description="Disordered" evidence="1">
    <location>
        <begin position="239"/>
        <end position="306"/>
    </location>
</feature>
<evidence type="ECO:0000313" key="3">
    <source>
        <dbReference type="EMBL" id="KKW20725.1"/>
    </source>
</evidence>
<gene>
    <name evidence="3" type="ORF">UY61_C0024G0002</name>
</gene>
<feature type="compositionally biased region" description="Polar residues" evidence="1">
    <location>
        <begin position="269"/>
        <end position="280"/>
    </location>
</feature>
<organism evidence="3 4">
    <name type="scientific">Candidatus Adlerbacteria bacterium GW2011_GWC1_50_9</name>
    <dbReference type="NCBI Taxonomy" id="1618608"/>
    <lineage>
        <taxon>Bacteria</taxon>
        <taxon>Candidatus Adleribacteriota</taxon>
    </lineage>
</organism>
<name>A0A0G1WQA7_9BACT</name>
<protein>
    <submittedName>
        <fullName evidence="3">von Willebrand factor type A</fullName>
    </submittedName>
</protein>
<feature type="region of interest" description="Disordered" evidence="1">
    <location>
        <begin position="115"/>
        <end position="146"/>
    </location>
</feature>
<comment type="caution">
    <text evidence="3">The sequence shown here is derived from an EMBL/GenBank/DDBJ whole genome shotgun (WGS) entry which is preliminary data.</text>
</comment>
<evidence type="ECO:0000256" key="1">
    <source>
        <dbReference type="SAM" id="MobiDB-lite"/>
    </source>
</evidence>
<reference evidence="3 4" key="1">
    <citation type="journal article" date="2015" name="Nature">
        <title>rRNA introns, odd ribosomes, and small enigmatic genomes across a large radiation of phyla.</title>
        <authorList>
            <person name="Brown C.T."/>
            <person name="Hug L.A."/>
            <person name="Thomas B.C."/>
            <person name="Sharon I."/>
            <person name="Castelle C.J."/>
            <person name="Singh A."/>
            <person name="Wilkins M.J."/>
            <person name="Williams K.H."/>
            <person name="Banfield J.F."/>
        </authorList>
    </citation>
    <scope>NUCLEOTIDE SEQUENCE [LARGE SCALE GENOMIC DNA]</scope>
</reference>
<feature type="compositionally biased region" description="Acidic residues" evidence="1">
    <location>
        <begin position="118"/>
        <end position="146"/>
    </location>
</feature>
<feature type="signal peptide" evidence="2">
    <location>
        <begin position="1"/>
        <end position="26"/>
    </location>
</feature>
<feature type="chain" id="PRO_5002540660" evidence="2">
    <location>
        <begin position="27"/>
        <end position="306"/>
    </location>
</feature>
<dbReference type="EMBL" id="LCQQ01000024">
    <property type="protein sequence ID" value="KKW20725.1"/>
    <property type="molecule type" value="Genomic_DNA"/>
</dbReference>
<accession>A0A0G1WQA7</accession>
<proteinExistence type="predicted"/>